<dbReference type="EMBL" id="JAERMS010000015">
    <property type="protein sequence ID" value="MBO1363378.1"/>
    <property type="molecule type" value="Genomic_DNA"/>
</dbReference>
<evidence type="ECO:0000259" key="1">
    <source>
        <dbReference type="Pfam" id="PF13568"/>
    </source>
</evidence>
<comment type="caution">
    <text evidence="2">The sequence shown here is derived from an EMBL/GenBank/DDBJ whole genome shotgun (WGS) entry which is preliminary data.</text>
</comment>
<evidence type="ECO:0000313" key="2">
    <source>
        <dbReference type="EMBL" id="MBO1363378.1"/>
    </source>
</evidence>
<name>A0ABS3M5C2_9BACT</name>
<gene>
    <name evidence="2" type="ORF">JHU38_06250</name>
</gene>
<proteinExistence type="predicted"/>
<evidence type="ECO:0000313" key="3">
    <source>
        <dbReference type="Proteomes" id="UP000664265"/>
    </source>
</evidence>
<feature type="domain" description="Outer membrane protein beta-barrel" evidence="1">
    <location>
        <begin position="26"/>
        <end position="211"/>
    </location>
</feature>
<organism evidence="2 3">
    <name type="scientific">Prevotella illustrans</name>
    <dbReference type="NCBI Taxonomy" id="2800387"/>
    <lineage>
        <taxon>Bacteria</taxon>
        <taxon>Pseudomonadati</taxon>
        <taxon>Bacteroidota</taxon>
        <taxon>Bacteroidia</taxon>
        <taxon>Bacteroidales</taxon>
        <taxon>Prevotellaceae</taxon>
        <taxon>Prevotella</taxon>
    </lineage>
</organism>
<dbReference type="RefSeq" id="WP_107581220.1">
    <property type="nucleotide sequence ID" value="NZ_JAERMS010000015.1"/>
</dbReference>
<protein>
    <submittedName>
        <fullName evidence="2">PorT family protein</fullName>
    </submittedName>
</protein>
<reference evidence="2 3" key="1">
    <citation type="submission" date="2021-01" db="EMBL/GenBank/DDBJ databases">
        <title>Prevotella A2931 sp. nov.</title>
        <authorList>
            <person name="Buhl M."/>
            <person name="Oberhettinger P."/>
        </authorList>
    </citation>
    <scope>NUCLEOTIDE SEQUENCE [LARGE SCALE GENOMIC DNA]</scope>
    <source>
        <strain evidence="2 3">A2931</strain>
    </source>
</reference>
<dbReference type="Proteomes" id="UP000664265">
    <property type="component" value="Unassembled WGS sequence"/>
</dbReference>
<sequence>MKRIICAIIISLLPAITANGQKRIVQNRPYTDLRQFHFGILLGTHLQDIEFTNIGLQTINNEDGTSRETHITTDQNRWDYGFQVGVAGETRLTENLQLRLAPTMYFGSRHFMFQEINRESPANEEYHQDLKTVYIATAAELIFDGPRLNNMRPYVMGGIEPMLNLNNKNQDYLKLKKYDIFAEVGMGIDLYLPYFKLRPELKFMFSLINSLDKKHAQNLKDKSMLPYTNSVKEARSKIIALTFYFE</sequence>
<keyword evidence="3" id="KW-1185">Reference proteome</keyword>
<accession>A0ABS3M5C2</accession>
<dbReference type="InterPro" id="IPR025665">
    <property type="entry name" value="Beta-barrel_OMP_2"/>
</dbReference>
<dbReference type="Pfam" id="PF13568">
    <property type="entry name" value="OMP_b-brl_2"/>
    <property type="match status" value="1"/>
</dbReference>